<dbReference type="InterPro" id="IPR027417">
    <property type="entry name" value="P-loop_NTPase"/>
</dbReference>
<evidence type="ECO:0000259" key="3">
    <source>
        <dbReference type="Pfam" id="PF00437"/>
    </source>
</evidence>
<protein>
    <recommendedName>
        <fullName evidence="3">Bacterial type II secretion system protein E domain-containing protein</fullName>
    </recommendedName>
</protein>
<organism evidence="4">
    <name type="scientific">uncultured delta proteobacterium</name>
    <dbReference type="NCBI Taxonomy" id="34034"/>
    <lineage>
        <taxon>Bacteria</taxon>
        <taxon>Deltaproteobacteria</taxon>
        <taxon>environmental samples</taxon>
    </lineage>
</organism>
<dbReference type="InterPro" id="IPR001482">
    <property type="entry name" value="T2SS/T4SS_dom"/>
</dbReference>
<dbReference type="PANTHER" id="PTHR30486:SF6">
    <property type="entry name" value="TYPE IV PILUS RETRACTATION ATPASE PILT"/>
    <property type="match status" value="1"/>
</dbReference>
<comment type="similarity">
    <text evidence="1">Belongs to the GSP E family.</text>
</comment>
<feature type="domain" description="Bacterial type II secretion system protein E" evidence="3">
    <location>
        <begin position="142"/>
        <end position="301"/>
    </location>
</feature>
<gene>
    <name evidence="4" type="ORF">KL86DPRO_40020</name>
</gene>
<sequence length="433" mass="47794">MAMVGMFPDEPRIRWDYSDINALLLWATHCGMSDLCLRSGSPAWMRLNGIWRPVTQRPITADELLAGLERLTKNNSVAALIKSGQSDYDFAHQIEESRGVRRRYRGNATPVADGYATGVKIVFRAIPSEPPLLDALHVEQGILDHATPGNGLVLVTGVMGSGKSTLLAAILRHIIEKGGRHVCTYESPIEFDFDAIPNPGGPVSQSTIPEHLQSFLTATRNSTRTAPDVVLIGESRDPETLRGMIESAEIGVAAYSTVHTRSVPETLTRIINVFPNEEQRQVTATLLASLRLIISQRLLPLPDESGRVALREYLAFTPEIRETLLDTPPERLIQKTEELLLVSGQRIQEAAEHAYADGKISKDKYLAILAERKNTKGSSYGPTSRNKKTVLRGVFNHRVQQGRRNQGRMAQNGRGVPKQRRLFQSAPESVSAA</sequence>
<dbReference type="AlphaFoldDB" id="A0A212K8T4"/>
<dbReference type="Pfam" id="PF00437">
    <property type="entry name" value="T2SSE"/>
    <property type="match status" value="1"/>
</dbReference>
<dbReference type="SUPFAM" id="SSF52540">
    <property type="entry name" value="P-loop containing nucleoside triphosphate hydrolases"/>
    <property type="match status" value="1"/>
</dbReference>
<dbReference type="Gene3D" id="3.30.450.90">
    <property type="match status" value="1"/>
</dbReference>
<dbReference type="InterPro" id="IPR050921">
    <property type="entry name" value="T4SS_GSP_E_ATPase"/>
</dbReference>
<dbReference type="EMBL" id="FLUQ01000004">
    <property type="protein sequence ID" value="SBW08110.1"/>
    <property type="molecule type" value="Genomic_DNA"/>
</dbReference>
<evidence type="ECO:0000313" key="4">
    <source>
        <dbReference type="EMBL" id="SBW08110.1"/>
    </source>
</evidence>
<dbReference type="Gene3D" id="3.40.50.300">
    <property type="entry name" value="P-loop containing nucleotide triphosphate hydrolases"/>
    <property type="match status" value="1"/>
</dbReference>
<dbReference type="GO" id="GO:0016887">
    <property type="term" value="F:ATP hydrolysis activity"/>
    <property type="evidence" value="ECO:0007669"/>
    <property type="project" value="InterPro"/>
</dbReference>
<dbReference type="PANTHER" id="PTHR30486">
    <property type="entry name" value="TWITCHING MOTILITY PROTEIN PILT"/>
    <property type="match status" value="1"/>
</dbReference>
<feature type="region of interest" description="Disordered" evidence="2">
    <location>
        <begin position="401"/>
        <end position="433"/>
    </location>
</feature>
<proteinExistence type="inferred from homology"/>
<evidence type="ECO:0000256" key="1">
    <source>
        <dbReference type="ARBA" id="ARBA00006611"/>
    </source>
</evidence>
<name>A0A212K8T4_9DELT</name>
<accession>A0A212K8T4</accession>
<reference evidence="4" key="1">
    <citation type="submission" date="2016-04" db="EMBL/GenBank/DDBJ databases">
        <authorList>
            <person name="Evans L.H."/>
            <person name="Alamgir A."/>
            <person name="Owens N."/>
            <person name="Weber N.D."/>
            <person name="Virtaneva K."/>
            <person name="Barbian K."/>
            <person name="Babar A."/>
            <person name="Rosenke K."/>
        </authorList>
    </citation>
    <scope>NUCLEOTIDE SEQUENCE</scope>
    <source>
        <strain evidence="4">86</strain>
    </source>
</reference>
<evidence type="ECO:0000256" key="2">
    <source>
        <dbReference type="SAM" id="MobiDB-lite"/>
    </source>
</evidence>